<reference evidence="1 2" key="1">
    <citation type="submission" date="2018-10" db="EMBL/GenBank/DDBJ databases">
        <title>Butyricimonas faecalis sp. nov., isolated from human faeces and emended description of the genus Butyricimonas.</title>
        <authorList>
            <person name="Le Roy T."/>
            <person name="Van der Smissen P."/>
            <person name="Paquot A."/>
            <person name="Delzenne N."/>
            <person name="Muccioli G."/>
            <person name="Collet J.-F."/>
            <person name="Cani P.D."/>
        </authorList>
    </citation>
    <scope>NUCLEOTIDE SEQUENCE [LARGE SCALE GENOMIC DNA]</scope>
    <source>
        <strain evidence="1 2">H184</strain>
    </source>
</reference>
<dbReference type="OrthoDB" id="9963441at2"/>
<evidence type="ECO:0000313" key="1">
    <source>
        <dbReference type="EMBL" id="AZS30618.1"/>
    </source>
</evidence>
<organism evidence="1 2">
    <name type="scientific">Butyricimonas faecalis</name>
    <dbReference type="NCBI Taxonomy" id="2093856"/>
    <lineage>
        <taxon>Bacteria</taxon>
        <taxon>Pseudomonadati</taxon>
        <taxon>Bacteroidota</taxon>
        <taxon>Bacteroidia</taxon>
        <taxon>Bacteroidales</taxon>
        <taxon>Odoribacteraceae</taxon>
        <taxon>Butyricimonas</taxon>
    </lineage>
</organism>
<dbReference type="RefSeq" id="WP_127075300.1">
    <property type="nucleotide sequence ID" value="NZ_CP032819.1"/>
</dbReference>
<name>A0A3Q9IS72_9BACT</name>
<sequence>MNRWILNICLFMVIYSCQSDKIKTYMGEEISYKDSVFLDIQGNLNHHDTMRKHVDTWVRALTRMERHHTILNNQFVWNMKNGAQVKVSDNLYDFIIRGWERDNARLKTGNYGLWYIEGNRYVTVLIRDTTSDHY</sequence>
<dbReference type="Proteomes" id="UP000270673">
    <property type="component" value="Chromosome"/>
</dbReference>
<protein>
    <submittedName>
        <fullName evidence="1">Uncharacterized protein</fullName>
    </submittedName>
</protein>
<dbReference type="AlphaFoldDB" id="A0A3Q9IS72"/>
<gene>
    <name evidence="1" type="ORF">D8S85_14390</name>
</gene>
<dbReference type="PROSITE" id="PS51257">
    <property type="entry name" value="PROKAR_LIPOPROTEIN"/>
    <property type="match status" value="1"/>
</dbReference>
<dbReference type="EMBL" id="CP032819">
    <property type="protein sequence ID" value="AZS30618.1"/>
    <property type="molecule type" value="Genomic_DNA"/>
</dbReference>
<evidence type="ECO:0000313" key="2">
    <source>
        <dbReference type="Proteomes" id="UP000270673"/>
    </source>
</evidence>
<keyword evidence="2" id="KW-1185">Reference proteome</keyword>
<proteinExistence type="predicted"/>
<dbReference type="KEGG" id="buy:D8S85_14390"/>
<accession>A0A3Q9IS72</accession>